<dbReference type="InterPro" id="IPR033436">
    <property type="entry name" value="MucB/RseB_C"/>
</dbReference>
<dbReference type="RefSeq" id="WP_034432767.1">
    <property type="nucleotide sequence ID" value="NZ_CBTK010000135.1"/>
</dbReference>
<dbReference type="Pfam" id="PF17188">
    <property type="entry name" value="MucB_RseB_C"/>
    <property type="match status" value="1"/>
</dbReference>
<dbReference type="Pfam" id="PF03888">
    <property type="entry name" value="MucB_RseB"/>
    <property type="match status" value="1"/>
</dbReference>
<dbReference type="GO" id="GO:0030288">
    <property type="term" value="C:outer membrane-bounded periplasmic space"/>
    <property type="evidence" value="ECO:0007669"/>
    <property type="project" value="TreeGrafter"/>
</dbReference>
<keyword evidence="9" id="KW-1185">Reference proteome</keyword>
<comment type="similarity">
    <text evidence="2">Belongs to the RseB family.</text>
</comment>
<proteinExistence type="inferred from homology"/>
<dbReference type="PIRSF" id="PIRSF005427">
    <property type="entry name" value="RseB"/>
    <property type="match status" value="1"/>
</dbReference>
<feature type="signal peptide" evidence="5">
    <location>
        <begin position="1"/>
        <end position="24"/>
    </location>
</feature>
<evidence type="ECO:0000256" key="1">
    <source>
        <dbReference type="ARBA" id="ARBA00004418"/>
    </source>
</evidence>
<dbReference type="GO" id="GO:0045152">
    <property type="term" value="F:antisigma factor binding"/>
    <property type="evidence" value="ECO:0007669"/>
    <property type="project" value="TreeGrafter"/>
</dbReference>
<comment type="caution">
    <text evidence="8">The sequence shown here is derived from an EMBL/GenBank/DDBJ whole genome shotgun (WGS) entry which is preliminary data.</text>
</comment>
<comment type="subcellular location">
    <subcellularLocation>
        <location evidence="1">Periplasm</location>
    </subcellularLocation>
</comment>
<evidence type="ECO:0000256" key="4">
    <source>
        <dbReference type="ARBA" id="ARBA00022764"/>
    </source>
</evidence>
<organism evidence="8 9">
    <name type="scientific">Candidatus Contendobacter odensis Run_B_J11</name>
    <dbReference type="NCBI Taxonomy" id="1400861"/>
    <lineage>
        <taxon>Bacteria</taxon>
        <taxon>Pseudomonadati</taxon>
        <taxon>Pseudomonadota</taxon>
        <taxon>Gammaproteobacteria</taxon>
        <taxon>Candidatus Competibacteraceae</taxon>
        <taxon>Candidatus Contendibacter</taxon>
    </lineage>
</organism>
<reference evidence="8 9" key="1">
    <citation type="journal article" date="2014" name="ISME J.">
        <title>Candidatus Competibacter-lineage genomes retrieved from metagenomes reveal functional metabolic diversity.</title>
        <authorList>
            <person name="McIlroy S.J."/>
            <person name="Albertsen M."/>
            <person name="Andresen E.K."/>
            <person name="Saunders A.M."/>
            <person name="Kristiansen R."/>
            <person name="Stokholm-Bjerregaard M."/>
            <person name="Nielsen K.L."/>
            <person name="Nielsen P.H."/>
        </authorList>
    </citation>
    <scope>NUCLEOTIDE SEQUENCE [LARGE SCALE GENOMIC DNA]</scope>
    <source>
        <strain evidence="8 9">Run_B_J11</strain>
    </source>
</reference>
<sequence>MKRKLLYCATLALATSTLPPTSWTQPVIEDARHWLEQMLQSTQTLSYEGTFIYVQGPHLEAMRIVNGGGTEGQQRRRLYSLSGPPREIMVANNSVICLLPKQHTTFVGSEYPRSPFPLSIPRELGRLESHYALEMVGKDRVAGLDAQIIAIKPHDAWRFGYRLWLDRRNGIVLRSALLDEKGYPVEQLMFTDLQVKPQIEDAAFTSSALPAATTAAEASPNPKGADSPIGEPVTRSAWRIDQLPEGFVKVSHNRFTKAPSHPPTEHLVFSDGLATISVFVEKLDGTPPLLQGSSQMGSMNAFGTVVSGHQILVVGEVPAATVQRIAIAIQPDSEAGKP</sequence>
<dbReference type="Proteomes" id="UP000019184">
    <property type="component" value="Unassembled WGS sequence"/>
</dbReference>
<name>A0A7U7GB95_9GAMM</name>
<feature type="domain" description="MucB/RseB N-terminal" evidence="6">
    <location>
        <begin position="30"/>
        <end position="206"/>
    </location>
</feature>
<dbReference type="CDD" id="cd16327">
    <property type="entry name" value="RseB"/>
    <property type="match status" value="1"/>
</dbReference>
<dbReference type="OrthoDB" id="7067274at2"/>
<evidence type="ECO:0000256" key="5">
    <source>
        <dbReference type="SAM" id="SignalP"/>
    </source>
</evidence>
<evidence type="ECO:0000256" key="2">
    <source>
        <dbReference type="ARBA" id="ARBA00008150"/>
    </source>
</evidence>
<keyword evidence="3 5" id="KW-0732">Signal</keyword>
<accession>A0A7U7GB95</accession>
<dbReference type="Gene3D" id="3.30.200.100">
    <property type="entry name" value="MucB/RseB, C-terminal domain"/>
    <property type="match status" value="1"/>
</dbReference>
<dbReference type="InterPro" id="IPR038484">
    <property type="entry name" value="MucB/RseB_C_sf"/>
</dbReference>
<feature type="chain" id="PRO_5030717989" evidence="5">
    <location>
        <begin position="25"/>
        <end position="338"/>
    </location>
</feature>
<protein>
    <submittedName>
        <fullName evidence="8">MucB/RseB</fullName>
    </submittedName>
</protein>
<dbReference type="AlphaFoldDB" id="A0A7U7GB95"/>
<evidence type="ECO:0000259" key="6">
    <source>
        <dbReference type="Pfam" id="PF03888"/>
    </source>
</evidence>
<dbReference type="GO" id="GO:0032885">
    <property type="term" value="P:regulation of polysaccharide biosynthetic process"/>
    <property type="evidence" value="ECO:0007669"/>
    <property type="project" value="TreeGrafter"/>
</dbReference>
<keyword evidence="4" id="KW-0574">Periplasm</keyword>
<evidence type="ECO:0000256" key="3">
    <source>
        <dbReference type="ARBA" id="ARBA00022729"/>
    </source>
</evidence>
<feature type="domain" description="MucB/RseB C-terminal" evidence="7">
    <location>
        <begin position="235"/>
        <end position="329"/>
    </location>
</feature>
<evidence type="ECO:0000313" key="8">
    <source>
        <dbReference type="EMBL" id="CDH45248.1"/>
    </source>
</evidence>
<dbReference type="InterPro" id="IPR033434">
    <property type="entry name" value="MucB/RseB_N"/>
</dbReference>
<gene>
    <name evidence="8" type="ORF">BN874_220018</name>
</gene>
<dbReference type="EMBL" id="CBTK010000135">
    <property type="protein sequence ID" value="CDH45248.1"/>
    <property type="molecule type" value="Genomic_DNA"/>
</dbReference>
<dbReference type="InterPro" id="IPR005588">
    <property type="entry name" value="MucB_RseB"/>
</dbReference>
<dbReference type="PANTHER" id="PTHR38782:SF1">
    <property type="entry name" value="SIGMA-E FACTOR REGULATORY PROTEIN RSEB"/>
    <property type="match status" value="1"/>
</dbReference>
<dbReference type="PANTHER" id="PTHR38782">
    <property type="match status" value="1"/>
</dbReference>
<dbReference type="Gene3D" id="2.50.20.10">
    <property type="entry name" value="Lipoprotein localisation LolA/LolB/LppX"/>
    <property type="match status" value="1"/>
</dbReference>
<evidence type="ECO:0000259" key="7">
    <source>
        <dbReference type="Pfam" id="PF17188"/>
    </source>
</evidence>
<evidence type="ECO:0000313" key="9">
    <source>
        <dbReference type="Proteomes" id="UP000019184"/>
    </source>
</evidence>